<dbReference type="RefSeq" id="YP_009945111.1">
    <property type="nucleotide sequence ID" value="NC_051483.1"/>
</dbReference>
<feature type="transmembrane region" description="Helical" evidence="1">
    <location>
        <begin position="20"/>
        <end position="37"/>
    </location>
</feature>
<gene>
    <name evidence="2" type="primary">orf99</name>
</gene>
<organism evidence="2">
    <name type="scientific">Monilinia laxa</name>
    <name type="common">Brown rot fungus</name>
    <name type="synonym">Sclerotinia laxa</name>
    <dbReference type="NCBI Taxonomy" id="61186"/>
    <lineage>
        <taxon>Eukaryota</taxon>
        <taxon>Fungi</taxon>
        <taxon>Dikarya</taxon>
        <taxon>Ascomycota</taxon>
        <taxon>Pezizomycotina</taxon>
        <taxon>Leotiomycetes</taxon>
        <taxon>Helotiales</taxon>
        <taxon>Sclerotiniaceae</taxon>
        <taxon>Monilinia</taxon>
    </lineage>
</organism>
<dbReference type="GeneID" id="60235922"/>
<evidence type="ECO:0008006" key="3">
    <source>
        <dbReference type="Google" id="ProtNLM"/>
    </source>
</evidence>
<dbReference type="EMBL" id="MN881998">
    <property type="protein sequence ID" value="QOE17475.1"/>
    <property type="molecule type" value="Genomic_DNA"/>
</dbReference>
<feature type="transmembrane region" description="Helical" evidence="1">
    <location>
        <begin position="99"/>
        <end position="117"/>
    </location>
</feature>
<geneLocation type="mitochondrion" evidence="2"/>
<evidence type="ECO:0000256" key="1">
    <source>
        <dbReference type="SAM" id="Phobius"/>
    </source>
</evidence>
<sequence>MINLILLWETFTNSFRAEMLDVASLFAIFCAILVIVSKNPVLLWDKLSNSGNLLKLLIPSHSCKRIGGWINNSCMVITQLIIERLMDYRGSKSAKDKSIISLLVFVLFAYIILILPLPELFFYELLLSSSNFGRLVVFPLQKNTFNNIKYTPSSTSFFFPTKFFFIIIINLYI</sequence>
<keyword evidence="2" id="KW-0496">Mitochondrion</keyword>
<feature type="transmembrane region" description="Helical" evidence="1">
    <location>
        <begin position="155"/>
        <end position="172"/>
    </location>
</feature>
<proteinExistence type="predicted"/>
<accession>A0A7L8EYI6</accession>
<name>A0A7L8EYI6_MONLA</name>
<dbReference type="AlphaFoldDB" id="A0A7L8EYI6"/>
<reference evidence="2" key="1">
    <citation type="journal article" date="2020" name="Sci. Rep.">
        <title>First characterization of the complete mitochondrial genome of fungal plant-pathogen Monilinia laxa which represents the mobile intron rich structure.</title>
        <authorList>
            <person name="Yildiz G."/>
            <person name="Ozkilinc H."/>
        </authorList>
    </citation>
    <scope>NUCLEOTIDE SEQUENCE</scope>
</reference>
<keyword evidence="1" id="KW-0812">Transmembrane</keyword>
<keyword evidence="1" id="KW-1133">Transmembrane helix</keyword>
<protein>
    <recommendedName>
        <fullName evidence="3">LAGLIDADG endonuclease</fullName>
    </recommendedName>
</protein>
<keyword evidence="1" id="KW-0472">Membrane</keyword>
<evidence type="ECO:0000313" key="2">
    <source>
        <dbReference type="EMBL" id="QOE17475.1"/>
    </source>
</evidence>